<accession>A0A915LMS7</accession>
<dbReference type="WBParaSite" id="scaffold1483_cov234.g3159">
    <property type="protein sequence ID" value="scaffold1483_cov234.g3159"/>
    <property type="gene ID" value="scaffold1483_cov234.g3159"/>
</dbReference>
<dbReference type="InterPro" id="IPR009050">
    <property type="entry name" value="Globin-like_sf"/>
</dbReference>
<reference evidence="2" key="1">
    <citation type="submission" date="2022-11" db="UniProtKB">
        <authorList>
            <consortium name="WormBaseParasite"/>
        </authorList>
    </citation>
    <scope>IDENTIFICATION</scope>
</reference>
<protein>
    <submittedName>
        <fullName evidence="2">Uncharacterized protein</fullName>
    </submittedName>
</protein>
<dbReference type="AlphaFoldDB" id="A0A915LMS7"/>
<proteinExistence type="predicted"/>
<dbReference type="GO" id="GO:0019825">
    <property type="term" value="F:oxygen binding"/>
    <property type="evidence" value="ECO:0007669"/>
    <property type="project" value="InterPro"/>
</dbReference>
<keyword evidence="1" id="KW-1185">Reference proteome</keyword>
<dbReference type="Gene3D" id="1.10.490.10">
    <property type="entry name" value="Globins"/>
    <property type="match status" value="2"/>
</dbReference>
<sequence>MGTSLCAPRQLDNNNNKSRIITSSSCLSNEQSNPFETSFSKKERSCLRTTFQRLSDPKEIIGQIFVDIVNDVCPEFKRIFGVERAPKAAMLKMPKLGGHASRMADFIEQMTLMIGFTENLAGAWQLVRKTVTFLNARFHRVRKKLLLYGRLHAKVPFLEQNQNQLERNYIAIVNEYFSDQFIPYLSGEKVEIIENKNDAAKTEAERRKSRIQQNYSQQYICDVCTSQMNEAFELERQKCLNADNQKTLAPHQHINENHCMVGEQKNKGTEHLRSNVATAIEHSASKSFRALDPSDIAHLQRVYPEIVDELKDSFTRLK</sequence>
<dbReference type="SUPFAM" id="SSF46458">
    <property type="entry name" value="Globin-like"/>
    <property type="match status" value="1"/>
</dbReference>
<name>A0A915LMS7_MELJA</name>
<dbReference type="Proteomes" id="UP000887561">
    <property type="component" value="Unplaced"/>
</dbReference>
<evidence type="ECO:0000313" key="1">
    <source>
        <dbReference type="Proteomes" id="UP000887561"/>
    </source>
</evidence>
<dbReference type="InterPro" id="IPR012292">
    <property type="entry name" value="Globin/Proto"/>
</dbReference>
<evidence type="ECO:0000313" key="2">
    <source>
        <dbReference type="WBParaSite" id="scaffold1483_cov234.g3159"/>
    </source>
</evidence>
<dbReference type="GO" id="GO:0020037">
    <property type="term" value="F:heme binding"/>
    <property type="evidence" value="ECO:0007669"/>
    <property type="project" value="InterPro"/>
</dbReference>
<organism evidence="1 2">
    <name type="scientific">Meloidogyne javanica</name>
    <name type="common">Root-knot nematode worm</name>
    <dbReference type="NCBI Taxonomy" id="6303"/>
    <lineage>
        <taxon>Eukaryota</taxon>
        <taxon>Metazoa</taxon>
        <taxon>Ecdysozoa</taxon>
        <taxon>Nematoda</taxon>
        <taxon>Chromadorea</taxon>
        <taxon>Rhabditida</taxon>
        <taxon>Tylenchina</taxon>
        <taxon>Tylenchomorpha</taxon>
        <taxon>Tylenchoidea</taxon>
        <taxon>Meloidogynidae</taxon>
        <taxon>Meloidogyninae</taxon>
        <taxon>Meloidogyne</taxon>
        <taxon>Meloidogyne incognita group</taxon>
    </lineage>
</organism>